<feature type="transmembrane region" description="Helical" evidence="7">
    <location>
        <begin position="350"/>
        <end position="369"/>
    </location>
</feature>
<feature type="transmembrane region" description="Helical" evidence="7">
    <location>
        <begin position="141"/>
        <end position="162"/>
    </location>
</feature>
<dbReference type="SUPFAM" id="SSF103473">
    <property type="entry name" value="MFS general substrate transporter"/>
    <property type="match status" value="1"/>
</dbReference>
<feature type="transmembrane region" description="Helical" evidence="7">
    <location>
        <begin position="268"/>
        <end position="290"/>
    </location>
</feature>
<evidence type="ECO:0000256" key="4">
    <source>
        <dbReference type="ARBA" id="ARBA00022692"/>
    </source>
</evidence>
<protein>
    <submittedName>
        <fullName evidence="9">9137_t:CDS:1</fullName>
    </submittedName>
</protein>
<keyword evidence="5 7" id="KW-1133">Transmembrane helix</keyword>
<dbReference type="Pfam" id="PF07690">
    <property type="entry name" value="MFS_1"/>
    <property type="match status" value="1"/>
</dbReference>
<evidence type="ECO:0000256" key="7">
    <source>
        <dbReference type="SAM" id="Phobius"/>
    </source>
</evidence>
<feature type="transmembrane region" description="Helical" evidence="7">
    <location>
        <begin position="116"/>
        <end position="135"/>
    </location>
</feature>
<dbReference type="PANTHER" id="PTHR23501">
    <property type="entry name" value="MAJOR FACILITATOR SUPERFAMILY"/>
    <property type="match status" value="1"/>
</dbReference>
<dbReference type="PANTHER" id="PTHR23501:SF191">
    <property type="entry name" value="VACUOLAR BASIC AMINO ACID TRANSPORTER 4"/>
    <property type="match status" value="1"/>
</dbReference>
<comment type="subcellular location">
    <subcellularLocation>
        <location evidence="1">Endomembrane system</location>
        <topology evidence="1">Multi-pass membrane protein</topology>
    </subcellularLocation>
</comment>
<name>A0A9N8WLK8_9GLOM</name>
<accession>A0A9N8WLK8</accession>
<feature type="transmembrane region" description="Helical" evidence="7">
    <location>
        <begin position="174"/>
        <end position="192"/>
    </location>
</feature>
<dbReference type="GO" id="GO:0005886">
    <property type="term" value="C:plasma membrane"/>
    <property type="evidence" value="ECO:0007669"/>
    <property type="project" value="TreeGrafter"/>
</dbReference>
<feature type="transmembrane region" description="Helical" evidence="7">
    <location>
        <begin position="48"/>
        <end position="73"/>
    </location>
</feature>
<dbReference type="InterPro" id="IPR011701">
    <property type="entry name" value="MFS"/>
</dbReference>
<feature type="transmembrane region" description="Helical" evidence="7">
    <location>
        <begin position="245"/>
        <end position="262"/>
    </location>
</feature>
<keyword evidence="6 7" id="KW-0472">Membrane</keyword>
<dbReference type="GO" id="GO:0012505">
    <property type="term" value="C:endomembrane system"/>
    <property type="evidence" value="ECO:0007669"/>
    <property type="project" value="UniProtKB-SubCell"/>
</dbReference>
<feature type="transmembrane region" description="Helical" evidence="7">
    <location>
        <begin position="204"/>
        <end position="224"/>
    </location>
</feature>
<evidence type="ECO:0000313" key="10">
    <source>
        <dbReference type="Proteomes" id="UP000789570"/>
    </source>
</evidence>
<comment type="caution">
    <text evidence="9">The sequence shown here is derived from an EMBL/GenBank/DDBJ whole genome shotgun (WGS) entry which is preliminary data.</text>
</comment>
<dbReference type="OrthoDB" id="10021397at2759"/>
<feature type="transmembrane region" description="Helical" evidence="7">
    <location>
        <begin position="505"/>
        <end position="531"/>
    </location>
</feature>
<evidence type="ECO:0000313" key="9">
    <source>
        <dbReference type="EMBL" id="CAG8486711.1"/>
    </source>
</evidence>
<proteinExistence type="inferred from homology"/>
<sequence length="548" mass="59187">MPSTKGDHSSLNSNSITCVDTNSNDLKFDPEAQIIADQIKVPLSKVELIMVMIGLSLGVFLSALDQTIVSTALPKIASEFNSLDQISWVATSYLLTMTALQPTYGKFSDIFGRKETLLFAIIIFEIGSLLCGLAPNMVSLIIFRAIAGIGGSGIINLVIIIISDIVSLQDRGKYQGMIAGVFGIASVVGPLLGGAFTDHLTWRWAFYINIPIGGVTIVAIIFLLHMPRPKGSLLQKLKRIDYMGTIFMILTIVAFLLPLSWGGNEYAWNSPVVIVLLVVGFIGCLIFALIEVKFSVEPIAPPHLFKNVNVIGNFGTNFFQGMAFYGLVYYIPVYFQVIKGDSATASGLELIPYILGVVIASISTGQFISRSDIASYRTIIIMGSVLITVGSGLLTLWNEHSGRGVQIGYMIITGVGVGIIIQTTILCGQQIVDYKDVASVTSLLTFFRTIGAVFGVAVIGTTFKDVLARNLNKLSLPTEINLAVRQSAFAVQSLPDDMRIPVISAYVNALSVAYMVLVPAGILCTICATFVGNHKPRRSEKETVVVFD</sequence>
<feature type="transmembrane region" description="Helical" evidence="7">
    <location>
        <begin position="409"/>
        <end position="428"/>
    </location>
</feature>
<organism evidence="9 10">
    <name type="scientific">Funneliformis caledonium</name>
    <dbReference type="NCBI Taxonomy" id="1117310"/>
    <lineage>
        <taxon>Eukaryota</taxon>
        <taxon>Fungi</taxon>
        <taxon>Fungi incertae sedis</taxon>
        <taxon>Mucoromycota</taxon>
        <taxon>Glomeromycotina</taxon>
        <taxon>Glomeromycetes</taxon>
        <taxon>Glomerales</taxon>
        <taxon>Glomeraceae</taxon>
        <taxon>Funneliformis</taxon>
    </lineage>
</organism>
<dbReference type="Gene3D" id="1.20.1250.20">
    <property type="entry name" value="MFS general substrate transporter like domains"/>
    <property type="match status" value="1"/>
</dbReference>
<dbReference type="FunFam" id="1.20.1720.10:FF:000013">
    <property type="entry name" value="Related to multidrug resistance proteins"/>
    <property type="match status" value="1"/>
</dbReference>
<feature type="transmembrane region" description="Helical" evidence="7">
    <location>
        <begin position="376"/>
        <end position="397"/>
    </location>
</feature>
<dbReference type="EMBL" id="CAJVPQ010000497">
    <property type="protein sequence ID" value="CAG8486711.1"/>
    <property type="molecule type" value="Genomic_DNA"/>
</dbReference>
<evidence type="ECO:0000256" key="5">
    <source>
        <dbReference type="ARBA" id="ARBA00022989"/>
    </source>
</evidence>
<keyword evidence="10" id="KW-1185">Reference proteome</keyword>
<keyword evidence="3" id="KW-0813">Transport</keyword>
<evidence type="ECO:0000256" key="1">
    <source>
        <dbReference type="ARBA" id="ARBA00004127"/>
    </source>
</evidence>
<dbReference type="Gene3D" id="1.20.1720.10">
    <property type="entry name" value="Multidrug resistance protein D"/>
    <property type="match status" value="1"/>
</dbReference>
<dbReference type="AlphaFoldDB" id="A0A9N8WLK8"/>
<evidence type="ECO:0000256" key="3">
    <source>
        <dbReference type="ARBA" id="ARBA00022448"/>
    </source>
</evidence>
<feature type="domain" description="Major facilitator superfamily (MFS) profile" evidence="8">
    <location>
        <begin position="51"/>
        <end position="523"/>
    </location>
</feature>
<evidence type="ECO:0000256" key="6">
    <source>
        <dbReference type="ARBA" id="ARBA00023136"/>
    </source>
</evidence>
<dbReference type="Proteomes" id="UP000789570">
    <property type="component" value="Unassembled WGS sequence"/>
</dbReference>
<dbReference type="PROSITE" id="PS50850">
    <property type="entry name" value="MFS"/>
    <property type="match status" value="1"/>
</dbReference>
<gene>
    <name evidence="9" type="ORF">FCALED_LOCUS2994</name>
</gene>
<comment type="similarity">
    <text evidence="2">Belongs to the major facilitator superfamily.</text>
</comment>
<evidence type="ECO:0000256" key="2">
    <source>
        <dbReference type="ARBA" id="ARBA00008335"/>
    </source>
</evidence>
<feature type="transmembrane region" description="Helical" evidence="7">
    <location>
        <begin position="440"/>
        <end position="463"/>
    </location>
</feature>
<dbReference type="InterPro" id="IPR036259">
    <property type="entry name" value="MFS_trans_sf"/>
</dbReference>
<reference evidence="9" key="1">
    <citation type="submission" date="2021-06" db="EMBL/GenBank/DDBJ databases">
        <authorList>
            <person name="Kallberg Y."/>
            <person name="Tangrot J."/>
            <person name="Rosling A."/>
        </authorList>
    </citation>
    <scope>NUCLEOTIDE SEQUENCE</scope>
    <source>
        <strain evidence="9">UK204</strain>
    </source>
</reference>
<dbReference type="PRINTS" id="PR01036">
    <property type="entry name" value="TCRTETB"/>
</dbReference>
<feature type="transmembrane region" description="Helical" evidence="7">
    <location>
        <begin position="310"/>
        <end position="330"/>
    </location>
</feature>
<evidence type="ECO:0000259" key="8">
    <source>
        <dbReference type="PROSITE" id="PS50850"/>
    </source>
</evidence>
<dbReference type="CDD" id="cd17502">
    <property type="entry name" value="MFS_Azr1_MDR_like"/>
    <property type="match status" value="1"/>
</dbReference>
<keyword evidence="4 7" id="KW-0812">Transmembrane</keyword>
<dbReference type="InterPro" id="IPR020846">
    <property type="entry name" value="MFS_dom"/>
</dbReference>
<dbReference type="GO" id="GO:0022857">
    <property type="term" value="F:transmembrane transporter activity"/>
    <property type="evidence" value="ECO:0007669"/>
    <property type="project" value="InterPro"/>
</dbReference>